<keyword evidence="2" id="KW-0472">Membrane</keyword>
<dbReference type="Proteomes" id="UP000015388">
    <property type="component" value="Chromosome"/>
</dbReference>
<dbReference type="KEGG" id="cmd:B841_11145"/>
<gene>
    <name evidence="3" type="ORF">B841_11145</name>
</gene>
<dbReference type="STRING" id="1224163.B841_11145"/>
<feature type="region of interest" description="Disordered" evidence="1">
    <location>
        <begin position="43"/>
        <end position="118"/>
    </location>
</feature>
<dbReference type="eggNOG" id="ENOG503304R">
    <property type="taxonomic scope" value="Bacteria"/>
</dbReference>
<evidence type="ECO:0000256" key="2">
    <source>
        <dbReference type="SAM" id="Phobius"/>
    </source>
</evidence>
<feature type="transmembrane region" description="Helical" evidence="2">
    <location>
        <begin position="21"/>
        <end position="43"/>
    </location>
</feature>
<protein>
    <submittedName>
        <fullName evidence="3">Uncharacterized protein</fullName>
    </submittedName>
</protein>
<feature type="compositionally biased region" description="Acidic residues" evidence="1">
    <location>
        <begin position="67"/>
        <end position="81"/>
    </location>
</feature>
<evidence type="ECO:0000256" key="1">
    <source>
        <dbReference type="SAM" id="MobiDB-lite"/>
    </source>
</evidence>
<organism evidence="3 4">
    <name type="scientific">Corynebacterium maris DSM 45190</name>
    <dbReference type="NCBI Taxonomy" id="1224163"/>
    <lineage>
        <taxon>Bacteria</taxon>
        <taxon>Bacillati</taxon>
        <taxon>Actinomycetota</taxon>
        <taxon>Actinomycetes</taxon>
        <taxon>Mycobacteriales</taxon>
        <taxon>Corynebacteriaceae</taxon>
        <taxon>Corynebacterium</taxon>
    </lineage>
</organism>
<accession>S5TLE0</accession>
<feature type="compositionally biased region" description="Acidic residues" evidence="1">
    <location>
        <begin position="104"/>
        <end position="115"/>
    </location>
</feature>
<evidence type="ECO:0000313" key="4">
    <source>
        <dbReference type="Proteomes" id="UP000015388"/>
    </source>
</evidence>
<keyword evidence="2" id="KW-0812">Transmembrane</keyword>
<dbReference type="OrthoDB" id="4772932at2"/>
<dbReference type="HOGENOM" id="CLU_075791_1_0_11"/>
<evidence type="ECO:0000313" key="3">
    <source>
        <dbReference type="EMBL" id="AGS35701.1"/>
    </source>
</evidence>
<dbReference type="RefSeq" id="WP_020935633.1">
    <property type="nucleotide sequence ID" value="NC_021915.1"/>
</dbReference>
<dbReference type="PATRIC" id="fig|1224163.3.peg.2248"/>
<sequence>MTYRSSDSKRLPEKYYVRRRIAAAVALLVVVALVIWGLVAWGGSRGDGGEETTTETTSPMAAPAAEGSEDELAPDEGEEATGETPTSNEPVPEDEELPASPYPEAEDEETEEPESDTCALRDLNIVANSDQPTYAAGDLPTFYMTVENPTGADCEIDLDEQTLRFEVYDLATNERVWSDVDCYDAIESGEETFESDSSRYFEAVWSGTASSPGQCTDRPEVSGGSYFLHAVVGDNPSPAYTFNLTG</sequence>
<dbReference type="AlphaFoldDB" id="S5TLE0"/>
<proteinExistence type="predicted"/>
<reference evidence="3 4" key="1">
    <citation type="submission" date="2012-11" db="EMBL/GenBank/DDBJ databases">
        <title>The complete genome sequence of Corynebacterium maris Coryn-1 (=DSM 45190).</title>
        <authorList>
            <person name="Schaffert L."/>
            <person name="Albersmeier A."/>
            <person name="Kalinowski J."/>
            <person name="Ruckert C."/>
        </authorList>
    </citation>
    <scope>NUCLEOTIDE SEQUENCE [LARGE SCALE GENOMIC DNA]</scope>
    <source>
        <strain evidence="4">Coryn-1</strain>
    </source>
</reference>
<keyword evidence="2" id="KW-1133">Transmembrane helix</keyword>
<dbReference type="EMBL" id="CP003924">
    <property type="protein sequence ID" value="AGS35701.1"/>
    <property type="molecule type" value="Genomic_DNA"/>
</dbReference>
<name>S5TLE0_9CORY</name>
<keyword evidence="4" id="KW-1185">Reference proteome</keyword>